<dbReference type="SUPFAM" id="SSF50978">
    <property type="entry name" value="WD40 repeat-like"/>
    <property type="match status" value="1"/>
</dbReference>
<accession>A0A420YDI6</accession>
<evidence type="ECO:0000259" key="2">
    <source>
        <dbReference type="Pfam" id="PF10313"/>
    </source>
</evidence>
<comment type="caution">
    <text evidence="3">The sequence shown here is derived from an EMBL/GenBank/DDBJ whole genome shotgun (WGS) entry which is preliminary data.</text>
</comment>
<keyword evidence="4" id="KW-1185">Reference proteome</keyword>
<evidence type="ECO:0000256" key="1">
    <source>
        <dbReference type="SAM" id="MobiDB-lite"/>
    </source>
</evidence>
<feature type="region of interest" description="Disordered" evidence="1">
    <location>
        <begin position="501"/>
        <end position="531"/>
    </location>
</feature>
<dbReference type="Pfam" id="PF10313">
    <property type="entry name" value="DUF2415"/>
    <property type="match status" value="1"/>
</dbReference>
<feature type="domain" description="DUF2415" evidence="2">
    <location>
        <begin position="325"/>
        <end position="364"/>
    </location>
</feature>
<dbReference type="PANTHER" id="PTHR43991:SF9">
    <property type="entry name" value="DUF2415 DOMAIN-CONTAINING PROTEIN"/>
    <property type="match status" value="1"/>
</dbReference>
<gene>
    <name evidence="3" type="ORF">DL546_007264</name>
</gene>
<sequence length="726" mass="80599">MAKTEEDSYHQTKSLILSKLRRHYRTEIGTVHWQLRSLISADGSNYVYFPTGPGNLQIQRLDTTTCATETIKALPFLPRCLVAKKGYICAGGEHGEFAAIHVEDLATLADKVAADAVEHDASPDAASNPRVRQTIESFVSDPRRKVGHSRKFGKDRVNCITLWWPPGEKMRYQYAYDQACAVLANNDKSVSVVGLAYQEVLDEIRYPDCVNRAVISPDGLMLAAVSDDPYLYVHERYEKPGAGDFGCSAYVWKLCNKIHLSGQSKTDTSDNRGSFAVCFSSSGQYLAVGTQYGVISVFNATTLANPGVDSLLTSFASSRPGVPLGAVRAMEFAPGAMDLLAWTEDRGRIGVADLRNGCVSRQILRLEDEDGYEHLNLTDKAVIDPRLLESPRDANTDVTFSIADTLDASLDNRSEIDSLNQPLSRDETIVLEALQEHSRRQAQRAAERVSTATQRLLGTTDREGPEGDNERANHLLRRMLSPEGVLFHGFPAHVPVSTLRERERERALAQMERLQETRNQGETRAEPRHELRLRELTALIRANATESANSSSERRQSATTSPTAVPPAPTRSSPSVATITSNLEGEIAAHVAARRSITSRLMRNHNVAEERHRGPANAWSDLERLYNLSLEHGVPASESLRSAVESDARRRDRAAFLIREWDTNPGSSRRMGAYMRRDSSLGDPYDTAGLAWSDDGRKLFVGAENGIYEFHVNVLCRKFYPDNDLR</sequence>
<dbReference type="InterPro" id="IPR036322">
    <property type="entry name" value="WD40_repeat_dom_sf"/>
</dbReference>
<proteinExistence type="predicted"/>
<dbReference type="PANTHER" id="PTHR43991">
    <property type="entry name" value="WD REPEAT PROTEIN (AFU_ORTHOLOGUE AFUA_8G05640)-RELATED"/>
    <property type="match status" value="1"/>
</dbReference>
<dbReference type="STRING" id="177199.A0A420YDI6"/>
<dbReference type="InterPro" id="IPR019417">
    <property type="entry name" value="DUF2415"/>
</dbReference>
<name>A0A420YDI6_9PEZI</name>
<protein>
    <recommendedName>
        <fullName evidence="2">DUF2415 domain-containing protein</fullName>
    </recommendedName>
</protein>
<dbReference type="OrthoDB" id="64353at2759"/>
<feature type="region of interest" description="Disordered" evidence="1">
    <location>
        <begin position="544"/>
        <end position="576"/>
    </location>
</feature>
<reference evidence="3 4" key="1">
    <citation type="submission" date="2018-08" db="EMBL/GenBank/DDBJ databases">
        <title>Draft genome of the lignicolous fungus Coniochaeta pulveracea.</title>
        <authorList>
            <person name="Borstlap C.J."/>
            <person name="De Witt R.N."/>
            <person name="Botha A."/>
            <person name="Volschenk H."/>
        </authorList>
    </citation>
    <scope>NUCLEOTIDE SEQUENCE [LARGE SCALE GENOMIC DNA]</scope>
    <source>
        <strain evidence="3 4">CAB683</strain>
    </source>
</reference>
<evidence type="ECO:0000313" key="3">
    <source>
        <dbReference type="EMBL" id="RKU45847.1"/>
    </source>
</evidence>
<dbReference type="AlphaFoldDB" id="A0A420YDI6"/>
<organism evidence="3 4">
    <name type="scientific">Coniochaeta pulveracea</name>
    <dbReference type="NCBI Taxonomy" id="177199"/>
    <lineage>
        <taxon>Eukaryota</taxon>
        <taxon>Fungi</taxon>
        <taxon>Dikarya</taxon>
        <taxon>Ascomycota</taxon>
        <taxon>Pezizomycotina</taxon>
        <taxon>Sordariomycetes</taxon>
        <taxon>Sordariomycetidae</taxon>
        <taxon>Coniochaetales</taxon>
        <taxon>Coniochaetaceae</taxon>
        <taxon>Coniochaeta</taxon>
    </lineage>
</organism>
<dbReference type="Gene3D" id="2.130.10.10">
    <property type="entry name" value="YVTN repeat-like/Quinoprotein amine dehydrogenase"/>
    <property type="match status" value="1"/>
</dbReference>
<dbReference type="Proteomes" id="UP000275385">
    <property type="component" value="Unassembled WGS sequence"/>
</dbReference>
<evidence type="ECO:0000313" key="4">
    <source>
        <dbReference type="Proteomes" id="UP000275385"/>
    </source>
</evidence>
<dbReference type="InterPro" id="IPR015943">
    <property type="entry name" value="WD40/YVTN_repeat-like_dom_sf"/>
</dbReference>
<feature type="compositionally biased region" description="Low complexity" evidence="1">
    <location>
        <begin position="544"/>
        <end position="563"/>
    </location>
</feature>
<dbReference type="EMBL" id="QVQW01000018">
    <property type="protein sequence ID" value="RKU45847.1"/>
    <property type="molecule type" value="Genomic_DNA"/>
</dbReference>